<comment type="similarity">
    <text evidence="2">Belongs to the LysR transcriptional regulatory family.</text>
</comment>
<dbReference type="SUPFAM" id="SSF46785">
    <property type="entry name" value="Winged helix' DNA-binding domain"/>
    <property type="match status" value="1"/>
</dbReference>
<sequence length="354" mass="38629">MCAVLPQWANEPFDATCKSAAITRKRGCKINSFCYDVLAQSIIGSDMNLRQLEILRAVIRHRTTVAAADELALSQPAVSNALKTMETQAGFALFERVNNRLFPTAEAMALYKESEAIFALHAKLENRVRDLRENRSGHLALVATPPLAYSIIPSALSSFLRRRPETRVFFDVRRYEGIIEGVLSRVAELGFALGLTHHPGIAHEVVHTGEMVCVLPPRHPLADRPVISAADLSGMPFIGLERGTRLGEAVRDSFARAGAPFQPTVEVRYCNTACVLAAAGVGAAVVDPFSPRQNGGSGLVVRPFTPTTHAVAYMLWSEAEPLSRLAKAFLNEVRKESALLERTAPHQQHGAESD</sequence>
<keyword evidence="3" id="KW-0805">Transcription regulation</keyword>
<evidence type="ECO:0000313" key="7">
    <source>
        <dbReference type="EMBL" id="MET4718383.1"/>
    </source>
</evidence>
<dbReference type="InterPro" id="IPR000847">
    <property type="entry name" value="LysR_HTH_N"/>
</dbReference>
<feature type="domain" description="HTH lysR-type" evidence="6">
    <location>
        <begin position="47"/>
        <end position="104"/>
    </location>
</feature>
<dbReference type="Pfam" id="PF00126">
    <property type="entry name" value="HTH_1"/>
    <property type="match status" value="1"/>
</dbReference>
<evidence type="ECO:0000313" key="8">
    <source>
        <dbReference type="Proteomes" id="UP001549291"/>
    </source>
</evidence>
<dbReference type="PRINTS" id="PR00039">
    <property type="entry name" value="HTHLYSR"/>
</dbReference>
<dbReference type="PANTHER" id="PTHR30427:SF1">
    <property type="entry name" value="TRANSCRIPTIONAL ACTIVATOR PROTEIN LYSR"/>
    <property type="match status" value="1"/>
</dbReference>
<dbReference type="PROSITE" id="PS50931">
    <property type="entry name" value="HTH_LYSR"/>
    <property type="match status" value="1"/>
</dbReference>
<dbReference type="EMBL" id="JBEPTQ010000002">
    <property type="protein sequence ID" value="MET4718383.1"/>
    <property type="molecule type" value="Genomic_DNA"/>
</dbReference>
<dbReference type="Gene3D" id="1.10.10.10">
    <property type="entry name" value="Winged helix-like DNA-binding domain superfamily/Winged helix DNA-binding domain"/>
    <property type="match status" value="1"/>
</dbReference>
<dbReference type="Proteomes" id="UP001549291">
    <property type="component" value="Unassembled WGS sequence"/>
</dbReference>
<dbReference type="InterPro" id="IPR036390">
    <property type="entry name" value="WH_DNA-bd_sf"/>
</dbReference>
<proteinExistence type="inferred from homology"/>
<comment type="caution">
    <text evidence="7">The sequence shown here is derived from an EMBL/GenBank/DDBJ whole genome shotgun (WGS) entry which is preliminary data.</text>
</comment>
<keyword evidence="5" id="KW-0804">Transcription</keyword>
<dbReference type="InterPro" id="IPR005119">
    <property type="entry name" value="LysR_subst-bd"/>
</dbReference>
<dbReference type="Gene3D" id="3.40.190.290">
    <property type="match status" value="1"/>
</dbReference>
<evidence type="ECO:0000256" key="4">
    <source>
        <dbReference type="ARBA" id="ARBA00023125"/>
    </source>
</evidence>
<dbReference type="SUPFAM" id="SSF53850">
    <property type="entry name" value="Periplasmic binding protein-like II"/>
    <property type="match status" value="1"/>
</dbReference>
<evidence type="ECO:0000256" key="3">
    <source>
        <dbReference type="ARBA" id="ARBA00023015"/>
    </source>
</evidence>
<name>A0ABV2RN80_BRAJP</name>
<evidence type="ECO:0000256" key="1">
    <source>
        <dbReference type="ARBA" id="ARBA00003502"/>
    </source>
</evidence>
<evidence type="ECO:0000259" key="6">
    <source>
        <dbReference type="PROSITE" id="PS50931"/>
    </source>
</evidence>
<evidence type="ECO:0000256" key="2">
    <source>
        <dbReference type="ARBA" id="ARBA00009437"/>
    </source>
</evidence>
<keyword evidence="4 7" id="KW-0238">DNA-binding</keyword>
<gene>
    <name evidence="7" type="ORF">ABIF63_002489</name>
</gene>
<dbReference type="PANTHER" id="PTHR30427">
    <property type="entry name" value="TRANSCRIPTIONAL ACTIVATOR PROTEIN LYSR"/>
    <property type="match status" value="1"/>
</dbReference>
<dbReference type="Pfam" id="PF03466">
    <property type="entry name" value="LysR_substrate"/>
    <property type="match status" value="1"/>
</dbReference>
<reference evidence="7 8" key="1">
    <citation type="submission" date="2024-06" db="EMBL/GenBank/DDBJ databases">
        <title>Genomic Encyclopedia of Type Strains, Phase V (KMG-V): Genome sequencing to study the core and pangenomes of soil and plant-associated prokaryotes.</title>
        <authorList>
            <person name="Whitman W."/>
        </authorList>
    </citation>
    <scope>NUCLEOTIDE SEQUENCE [LARGE SCALE GENOMIC DNA]</scope>
    <source>
        <strain evidence="7 8">USDA 160</strain>
    </source>
</reference>
<accession>A0ABV2RN80</accession>
<keyword evidence="8" id="KW-1185">Reference proteome</keyword>
<evidence type="ECO:0000256" key="5">
    <source>
        <dbReference type="ARBA" id="ARBA00023163"/>
    </source>
</evidence>
<dbReference type="InterPro" id="IPR036388">
    <property type="entry name" value="WH-like_DNA-bd_sf"/>
</dbReference>
<organism evidence="7 8">
    <name type="scientific">Bradyrhizobium japonicum</name>
    <dbReference type="NCBI Taxonomy" id="375"/>
    <lineage>
        <taxon>Bacteria</taxon>
        <taxon>Pseudomonadati</taxon>
        <taxon>Pseudomonadota</taxon>
        <taxon>Alphaproteobacteria</taxon>
        <taxon>Hyphomicrobiales</taxon>
        <taxon>Nitrobacteraceae</taxon>
        <taxon>Bradyrhizobium</taxon>
    </lineage>
</organism>
<comment type="function">
    <text evidence="1">NodD regulates the expression of the nodABCFE genes which encode other nodulation proteins. NodD is also a negative regulator of its own expression. Binds flavonoids as inducers.</text>
</comment>
<dbReference type="GO" id="GO:0003677">
    <property type="term" value="F:DNA binding"/>
    <property type="evidence" value="ECO:0007669"/>
    <property type="project" value="UniProtKB-KW"/>
</dbReference>
<protein>
    <submittedName>
        <fullName evidence="7">DNA-binding transcriptional LysR family regulator</fullName>
    </submittedName>
</protein>